<evidence type="ECO:0000313" key="3">
    <source>
        <dbReference type="Proteomes" id="UP000275408"/>
    </source>
</evidence>
<protein>
    <submittedName>
        <fullName evidence="2">Uncharacterized protein</fullName>
    </submittedName>
</protein>
<accession>A0A3M6T8R6</accession>
<feature type="region of interest" description="Disordered" evidence="1">
    <location>
        <begin position="18"/>
        <end position="50"/>
    </location>
</feature>
<dbReference type="Proteomes" id="UP000275408">
    <property type="component" value="Unassembled WGS sequence"/>
</dbReference>
<keyword evidence="3" id="KW-1185">Reference proteome</keyword>
<reference evidence="2 3" key="1">
    <citation type="journal article" date="2018" name="Sci. Rep.">
        <title>Comparative analysis of the Pocillopora damicornis genome highlights role of immune system in coral evolution.</title>
        <authorList>
            <person name="Cunning R."/>
            <person name="Bay R.A."/>
            <person name="Gillette P."/>
            <person name="Baker A.C."/>
            <person name="Traylor-Knowles N."/>
        </authorList>
    </citation>
    <scope>NUCLEOTIDE SEQUENCE [LARGE SCALE GENOMIC DNA]</scope>
    <source>
        <strain evidence="2">RSMAS</strain>
        <tissue evidence="2">Whole animal</tissue>
    </source>
</reference>
<proteinExistence type="predicted"/>
<gene>
    <name evidence="2" type="ORF">pdam_00023047</name>
</gene>
<comment type="caution">
    <text evidence="2">The sequence shown here is derived from an EMBL/GenBank/DDBJ whole genome shotgun (WGS) entry which is preliminary data.</text>
</comment>
<organism evidence="2 3">
    <name type="scientific">Pocillopora damicornis</name>
    <name type="common">Cauliflower coral</name>
    <name type="synonym">Millepora damicornis</name>
    <dbReference type="NCBI Taxonomy" id="46731"/>
    <lineage>
        <taxon>Eukaryota</taxon>
        <taxon>Metazoa</taxon>
        <taxon>Cnidaria</taxon>
        <taxon>Anthozoa</taxon>
        <taxon>Hexacorallia</taxon>
        <taxon>Scleractinia</taxon>
        <taxon>Astrocoeniina</taxon>
        <taxon>Pocilloporidae</taxon>
        <taxon>Pocillopora</taxon>
    </lineage>
</organism>
<evidence type="ECO:0000313" key="2">
    <source>
        <dbReference type="EMBL" id="RMX37796.1"/>
    </source>
</evidence>
<dbReference type="AlphaFoldDB" id="A0A3M6T8R6"/>
<dbReference type="EMBL" id="RCHS01004085">
    <property type="protein sequence ID" value="RMX37796.1"/>
    <property type="molecule type" value="Genomic_DNA"/>
</dbReference>
<name>A0A3M6T8R6_POCDA</name>
<evidence type="ECO:0000256" key="1">
    <source>
        <dbReference type="SAM" id="MobiDB-lite"/>
    </source>
</evidence>
<sequence length="97" mass="10601">MPSELRLSSNVLFSLKRNGRRPSRSDAACFPTSLTSSGRGHAKPVKVTPDNQHRAGSELLGALWAYVSVCAWSGMDFLTLQFVFAMDKISPAEVQNC</sequence>